<keyword evidence="3" id="KW-1185">Reference proteome</keyword>
<proteinExistence type="predicted"/>
<comment type="caution">
    <text evidence="2">The sequence shown here is derived from an EMBL/GenBank/DDBJ whole genome shotgun (WGS) entry which is preliminary data.</text>
</comment>
<evidence type="ECO:0000256" key="1">
    <source>
        <dbReference type="SAM" id="MobiDB-lite"/>
    </source>
</evidence>
<gene>
    <name evidence="2" type="ORF">N7450_002677</name>
</gene>
<dbReference type="SUPFAM" id="SSF48239">
    <property type="entry name" value="Terpenoid cyclases/Protein prenyltransferases"/>
    <property type="match status" value="1"/>
</dbReference>
<evidence type="ECO:0000313" key="3">
    <source>
        <dbReference type="Proteomes" id="UP001216150"/>
    </source>
</evidence>
<protein>
    <submittedName>
        <fullName evidence="2">Uncharacterized protein</fullName>
    </submittedName>
</protein>
<dbReference type="PANTHER" id="PTHR40616">
    <property type="entry name" value="LINALOOL DEHYDRATASE_ISOMERASE DOMAIN-CONTAINING PROTEIN"/>
    <property type="match status" value="1"/>
</dbReference>
<name>A0AAD6DWD1_9EURO</name>
<evidence type="ECO:0000313" key="2">
    <source>
        <dbReference type="EMBL" id="KAJ5596219.1"/>
    </source>
</evidence>
<dbReference type="InterPro" id="IPR008930">
    <property type="entry name" value="Terpenoid_cyclase/PrenylTrfase"/>
</dbReference>
<accession>A0AAD6DWD1</accession>
<dbReference type="Proteomes" id="UP001216150">
    <property type="component" value="Unassembled WGS sequence"/>
</dbReference>
<organism evidence="2 3">
    <name type="scientific">Penicillium hetheringtonii</name>
    <dbReference type="NCBI Taxonomy" id="911720"/>
    <lineage>
        <taxon>Eukaryota</taxon>
        <taxon>Fungi</taxon>
        <taxon>Dikarya</taxon>
        <taxon>Ascomycota</taxon>
        <taxon>Pezizomycotina</taxon>
        <taxon>Eurotiomycetes</taxon>
        <taxon>Eurotiomycetidae</taxon>
        <taxon>Eurotiales</taxon>
        <taxon>Aspergillaceae</taxon>
        <taxon>Penicillium</taxon>
    </lineage>
</organism>
<dbReference type="AlphaFoldDB" id="A0AAD6DWD1"/>
<sequence length="173" mass="19517">MPNVTDLFDSSMYVNDIRWDDSYKYVWYSGHGPWSTRFTAWYAAGLLYRNRGQGLPNAKAAIEYILSCQMTGNVESAWYGTFKASPDEPYPTPDSELYPPEIYSSYDPNWREFIGTQLVQFVEEFSGFIGPKLVTQIEDSLEIAAVGSMCRNGSNPEGDNLTPAYSNPALMRA</sequence>
<dbReference type="PANTHER" id="PTHR40616:SF1">
    <property type="entry name" value="LINALOOL DEHYDRATASE_ISOMERASE DOMAIN-CONTAINING PROTEIN"/>
    <property type="match status" value="1"/>
</dbReference>
<reference evidence="2 3" key="1">
    <citation type="journal article" date="2023" name="IMA Fungus">
        <title>Comparative genomic study of the Penicillium genus elucidates a diverse pangenome and 15 lateral gene transfer events.</title>
        <authorList>
            <person name="Petersen C."/>
            <person name="Sorensen T."/>
            <person name="Nielsen M.R."/>
            <person name="Sondergaard T.E."/>
            <person name="Sorensen J.L."/>
            <person name="Fitzpatrick D.A."/>
            <person name="Frisvad J.C."/>
            <person name="Nielsen K.L."/>
        </authorList>
    </citation>
    <scope>NUCLEOTIDE SEQUENCE [LARGE SCALE GENOMIC DNA]</scope>
    <source>
        <strain evidence="2 3">IBT 29057</strain>
    </source>
</reference>
<dbReference type="EMBL" id="JAQJAC010000002">
    <property type="protein sequence ID" value="KAJ5596219.1"/>
    <property type="molecule type" value="Genomic_DNA"/>
</dbReference>
<feature type="region of interest" description="Disordered" evidence="1">
    <location>
        <begin position="152"/>
        <end position="173"/>
    </location>
</feature>